<dbReference type="Pfam" id="PF03732">
    <property type="entry name" value="Retrotrans_gag"/>
    <property type="match status" value="1"/>
</dbReference>
<dbReference type="GO" id="GO:0003676">
    <property type="term" value="F:nucleic acid binding"/>
    <property type="evidence" value="ECO:0007669"/>
    <property type="project" value="InterPro"/>
</dbReference>
<feature type="domain" description="CCHC-type" evidence="3">
    <location>
        <begin position="180"/>
        <end position="194"/>
    </location>
</feature>
<dbReference type="InterPro" id="IPR001878">
    <property type="entry name" value="Znf_CCHC"/>
</dbReference>
<dbReference type="PANTHER" id="PTHR34482">
    <property type="entry name" value="DNA DAMAGE-INDUCIBLE PROTEIN 1-LIKE"/>
    <property type="match status" value="1"/>
</dbReference>
<accession>A0AAF0QK67</accession>
<proteinExistence type="predicted"/>
<organism evidence="4 5">
    <name type="scientific">Solanum verrucosum</name>
    <dbReference type="NCBI Taxonomy" id="315347"/>
    <lineage>
        <taxon>Eukaryota</taxon>
        <taxon>Viridiplantae</taxon>
        <taxon>Streptophyta</taxon>
        <taxon>Embryophyta</taxon>
        <taxon>Tracheophyta</taxon>
        <taxon>Spermatophyta</taxon>
        <taxon>Magnoliopsida</taxon>
        <taxon>eudicotyledons</taxon>
        <taxon>Gunneridae</taxon>
        <taxon>Pentapetalae</taxon>
        <taxon>asterids</taxon>
        <taxon>lamiids</taxon>
        <taxon>Solanales</taxon>
        <taxon>Solanaceae</taxon>
        <taxon>Solanoideae</taxon>
        <taxon>Solaneae</taxon>
        <taxon>Solanum</taxon>
    </lineage>
</organism>
<dbReference type="PANTHER" id="PTHR34482:SF57">
    <property type="entry name" value="RETROTRANSPOSON GAG DOMAIN-CONTAINING PROTEIN"/>
    <property type="match status" value="1"/>
</dbReference>
<dbReference type="Proteomes" id="UP001234989">
    <property type="component" value="Chromosome 4"/>
</dbReference>
<gene>
    <name evidence="4" type="ORF">MTR67_017998</name>
</gene>
<evidence type="ECO:0000256" key="1">
    <source>
        <dbReference type="PROSITE-ProRule" id="PRU00047"/>
    </source>
</evidence>
<dbReference type="AlphaFoldDB" id="A0AAF0QK67"/>
<dbReference type="PROSITE" id="PS50158">
    <property type="entry name" value="ZF_CCHC"/>
    <property type="match status" value="1"/>
</dbReference>
<name>A0AAF0QK67_SOLVR</name>
<sequence length="230" mass="26475">MGVTSREKAELASNKLKDVAQVWFTEWKANRPLEAGPIEWEEFKEAFLGRYFPREKRECKLEVFINLRQGSMSVEEYSLKFTLLSKYAPSFLSNHRDEMSRFVTGVSDLVMEECCTAMLHGDMNISRLIVYAQSIEESKLERNNRELKRGRYDEEGQPRSKRVSTIKMPPWSTMISTDGCFGCAKKGHKMRDCPTLSAQGRETKQASLDGPDPIAPKKNRFYVLQANKDK</sequence>
<evidence type="ECO:0000256" key="2">
    <source>
        <dbReference type="SAM" id="MobiDB-lite"/>
    </source>
</evidence>
<keyword evidence="5" id="KW-1185">Reference proteome</keyword>
<dbReference type="EMBL" id="CP133615">
    <property type="protein sequence ID" value="WMV24613.1"/>
    <property type="molecule type" value="Genomic_DNA"/>
</dbReference>
<feature type="region of interest" description="Disordered" evidence="2">
    <location>
        <begin position="193"/>
        <end position="230"/>
    </location>
</feature>
<dbReference type="Gene3D" id="4.10.60.10">
    <property type="entry name" value="Zinc finger, CCHC-type"/>
    <property type="match status" value="1"/>
</dbReference>
<dbReference type="SUPFAM" id="SSF57756">
    <property type="entry name" value="Retrovirus zinc finger-like domains"/>
    <property type="match status" value="1"/>
</dbReference>
<dbReference type="InterPro" id="IPR036875">
    <property type="entry name" value="Znf_CCHC_sf"/>
</dbReference>
<evidence type="ECO:0000259" key="3">
    <source>
        <dbReference type="PROSITE" id="PS50158"/>
    </source>
</evidence>
<dbReference type="InterPro" id="IPR005162">
    <property type="entry name" value="Retrotrans_gag_dom"/>
</dbReference>
<evidence type="ECO:0000313" key="4">
    <source>
        <dbReference type="EMBL" id="WMV24613.1"/>
    </source>
</evidence>
<keyword evidence="1" id="KW-0863">Zinc-finger</keyword>
<dbReference type="GO" id="GO:0008270">
    <property type="term" value="F:zinc ion binding"/>
    <property type="evidence" value="ECO:0007669"/>
    <property type="project" value="UniProtKB-KW"/>
</dbReference>
<keyword evidence="1" id="KW-0479">Metal-binding</keyword>
<reference evidence="4" key="1">
    <citation type="submission" date="2023-08" db="EMBL/GenBank/DDBJ databases">
        <title>A de novo genome assembly of Solanum verrucosum Schlechtendal, a Mexican diploid species geographically isolated from the other diploid A-genome species in potato relatives.</title>
        <authorList>
            <person name="Hosaka K."/>
        </authorList>
    </citation>
    <scope>NUCLEOTIDE SEQUENCE</scope>
    <source>
        <tissue evidence="4">Young leaves</tissue>
    </source>
</reference>
<protein>
    <recommendedName>
        <fullName evidence="3">CCHC-type domain-containing protein</fullName>
    </recommendedName>
</protein>
<keyword evidence="1" id="KW-0862">Zinc</keyword>
<evidence type="ECO:0000313" key="5">
    <source>
        <dbReference type="Proteomes" id="UP001234989"/>
    </source>
</evidence>